<sequence length="46" mass="4939">MPSTWCPPTNGLLPASKIESHGHAAASSLRPFVTFKLRYGAEQEGP</sequence>
<evidence type="ECO:0000313" key="1">
    <source>
        <dbReference type="EMBL" id="KFE60109.1"/>
    </source>
</evidence>
<dbReference type="AlphaFoldDB" id="A0A085VXE6"/>
<gene>
    <name evidence="1" type="ORF">DB31_5980</name>
</gene>
<accession>A0A085VXE6</accession>
<organism evidence="1 2">
    <name type="scientific">Hyalangium minutum</name>
    <dbReference type="NCBI Taxonomy" id="394096"/>
    <lineage>
        <taxon>Bacteria</taxon>
        <taxon>Pseudomonadati</taxon>
        <taxon>Myxococcota</taxon>
        <taxon>Myxococcia</taxon>
        <taxon>Myxococcales</taxon>
        <taxon>Cystobacterineae</taxon>
        <taxon>Archangiaceae</taxon>
        <taxon>Hyalangium</taxon>
    </lineage>
</organism>
<evidence type="ECO:0000313" key="2">
    <source>
        <dbReference type="Proteomes" id="UP000028725"/>
    </source>
</evidence>
<dbReference type="STRING" id="394096.DB31_5980"/>
<protein>
    <submittedName>
        <fullName evidence="1">Uncharacterized protein</fullName>
    </submittedName>
</protein>
<dbReference type="Proteomes" id="UP000028725">
    <property type="component" value="Unassembled WGS sequence"/>
</dbReference>
<proteinExistence type="predicted"/>
<keyword evidence="2" id="KW-1185">Reference proteome</keyword>
<reference evidence="1 2" key="1">
    <citation type="submission" date="2014-04" db="EMBL/GenBank/DDBJ databases">
        <title>Genome assembly of Hyalangium minutum DSM 14724.</title>
        <authorList>
            <person name="Sharma G."/>
            <person name="Subramanian S."/>
        </authorList>
    </citation>
    <scope>NUCLEOTIDE SEQUENCE [LARGE SCALE GENOMIC DNA]</scope>
    <source>
        <strain evidence="1 2">DSM 14724</strain>
    </source>
</reference>
<name>A0A085VXE6_9BACT</name>
<dbReference type="EMBL" id="JMCB01000031">
    <property type="protein sequence ID" value="KFE60109.1"/>
    <property type="molecule type" value="Genomic_DNA"/>
</dbReference>
<comment type="caution">
    <text evidence="1">The sequence shown here is derived from an EMBL/GenBank/DDBJ whole genome shotgun (WGS) entry which is preliminary data.</text>
</comment>